<dbReference type="SUPFAM" id="SSF51011">
    <property type="entry name" value="Glycosyl hydrolase domain"/>
    <property type="match status" value="1"/>
</dbReference>
<comment type="catalytic activity">
    <reaction evidence="10">
        <text>a beta-D-glucosylceramide + H2O = an N-acyl-sphingoid base + D-glucose</text>
        <dbReference type="Rhea" id="RHEA:81447"/>
        <dbReference type="ChEBI" id="CHEBI:4167"/>
        <dbReference type="ChEBI" id="CHEBI:15377"/>
        <dbReference type="ChEBI" id="CHEBI:83264"/>
        <dbReference type="ChEBI" id="CHEBI:83273"/>
    </reaction>
    <physiologicalReaction direction="left-to-right" evidence="10">
        <dbReference type="Rhea" id="RHEA:81448"/>
    </physiologicalReaction>
</comment>
<dbReference type="GO" id="GO:0005774">
    <property type="term" value="C:vacuolar membrane"/>
    <property type="evidence" value="ECO:0007669"/>
    <property type="project" value="UniProtKB-ARBA"/>
</dbReference>
<dbReference type="GO" id="GO:0006914">
    <property type="term" value="P:autophagy"/>
    <property type="evidence" value="ECO:0007669"/>
    <property type="project" value="UniProtKB-ARBA"/>
</dbReference>
<dbReference type="OrthoDB" id="2160638at2759"/>
<dbReference type="PANTHER" id="PTHR11069:SF23">
    <property type="entry name" value="LYSOSOMAL ACID GLUCOSYLCERAMIDASE"/>
    <property type="match status" value="1"/>
</dbReference>
<dbReference type="GO" id="GO:0032006">
    <property type="term" value="P:regulation of TOR signaling"/>
    <property type="evidence" value="ECO:0007669"/>
    <property type="project" value="UniProtKB-ARBA"/>
</dbReference>
<comment type="catalytic activity">
    <reaction evidence="11">
        <text>an N-acyl-1-beta-D-glucosyl-15-methylhexadecasphing-4-enine + H2O = an N-acyl-15-methylhexadecasphing-4-enine + D-glucose</text>
        <dbReference type="Rhea" id="RHEA:34755"/>
        <dbReference type="ChEBI" id="CHEBI:4167"/>
        <dbReference type="ChEBI" id="CHEBI:15377"/>
        <dbReference type="ChEBI" id="CHEBI:70815"/>
        <dbReference type="ChEBI" id="CHEBI:70846"/>
    </reaction>
    <physiologicalReaction direction="left-to-right" evidence="11">
        <dbReference type="Rhea" id="RHEA:34756"/>
    </physiologicalReaction>
</comment>
<evidence type="ECO:0000256" key="8">
    <source>
        <dbReference type="ARBA" id="ARBA00022919"/>
    </source>
</evidence>
<dbReference type="InterPro" id="IPR017853">
    <property type="entry name" value="GH"/>
</dbReference>
<dbReference type="GO" id="GO:0016758">
    <property type="term" value="F:hexosyltransferase activity"/>
    <property type="evidence" value="ECO:0007669"/>
    <property type="project" value="UniProtKB-ARBA"/>
</dbReference>
<dbReference type="InterPro" id="IPR001139">
    <property type="entry name" value="Glyco_hydro_30"/>
</dbReference>
<dbReference type="SUPFAM" id="SSF51445">
    <property type="entry name" value="(Trans)glycosidases"/>
    <property type="match status" value="2"/>
</dbReference>
<sequence>MAALLFSSRLTILWTALLFTLLGLLQADRPCARKIYGSNPKNIVCVCNATYCDEIQGITYIPSGGAVVYVSSESGKRFQKSVVSFRETAAISTVRIEVDARRKHQSIIGFGGSFTDAAGINMAALRPETRQTLLESYFSKNGIEYNLARVPIASTDFSTREYSYSEVPGDMKMSQFSLAPEDFKYKIPYILSAMDLTGGNLRLYASPWSAPGWMKTNGRMKGGGPLKGDVNGEYYQAYAKYFIRFFEEYARYGIRFWGMTLQNEPIVGGIPYFPWQSMHYTAEMQRDFMKGTLGPMLKRNRLTKDLKVMVYDESRTLLLSWADTVYNDPEATKYIDGIGVHWYLDTAIPATVLTSVHERHPEKFILATEACTGAFVQRGPLMGDWGRAQEYAVDIIEDLNHFVAGWTDWNLCLDERGGPNWVDNFVDSPIIVNAKRDEFYKQPMFYAMGHFSKFIKKDAVRVETRVIGTADIIATSVNYQGILVYNDPEATKYIDGIGVHWYLDTAIPATVLTNVHEKHPEKFILATEACTGAFVQRGPLMGDWGRAQEYAVDIIEDLNHFVAGWTDWNLCLDERGGPNWVNNFVDSPIIVNAKRDEFYKQPMFYAMGHFSKFIKKDAIRVETRVIGTADIITTSVTYQGRRTMVLVNKYNTPHFVTVDDLETGRHLRLTVDPRSIATVLWDRQ</sequence>
<evidence type="ECO:0000256" key="9">
    <source>
        <dbReference type="ARBA" id="ARBA00023098"/>
    </source>
</evidence>
<gene>
    <name evidence="15" type="ORF">ANCCAN_00394</name>
</gene>
<protein>
    <recommendedName>
        <fullName evidence="5 12">Glucosylceramidase</fullName>
        <ecNumber evidence="5 12">3.2.1.45</ecNumber>
    </recommendedName>
</protein>
<dbReference type="GO" id="GO:0005764">
    <property type="term" value="C:lysosome"/>
    <property type="evidence" value="ECO:0007669"/>
    <property type="project" value="UniProtKB-ARBA"/>
</dbReference>
<organism evidence="15 16">
    <name type="scientific">Ancylostoma caninum</name>
    <name type="common">Dog hookworm</name>
    <dbReference type="NCBI Taxonomy" id="29170"/>
    <lineage>
        <taxon>Eukaryota</taxon>
        <taxon>Metazoa</taxon>
        <taxon>Ecdysozoa</taxon>
        <taxon>Nematoda</taxon>
        <taxon>Chromadorea</taxon>
        <taxon>Rhabditida</taxon>
        <taxon>Rhabditina</taxon>
        <taxon>Rhabditomorpha</taxon>
        <taxon>Strongyloidea</taxon>
        <taxon>Ancylostomatidae</taxon>
        <taxon>Ancylostomatinae</taxon>
        <taxon>Ancylostoma</taxon>
    </lineage>
</organism>
<dbReference type="GO" id="GO:0004348">
    <property type="term" value="F:glucosylceramidase activity"/>
    <property type="evidence" value="ECO:0007669"/>
    <property type="project" value="UniProtKB-EC"/>
</dbReference>
<keyword evidence="8 12" id="KW-0746">Sphingolipid metabolism</keyword>
<dbReference type="PANTHER" id="PTHR11069">
    <property type="entry name" value="GLUCOSYLCERAMIDASE"/>
    <property type="match status" value="1"/>
</dbReference>
<evidence type="ECO:0000313" key="16">
    <source>
        <dbReference type="Proteomes" id="UP000252519"/>
    </source>
</evidence>
<dbReference type="GO" id="GO:0016241">
    <property type="term" value="P:regulation of macroautophagy"/>
    <property type="evidence" value="ECO:0007669"/>
    <property type="project" value="UniProtKB-ARBA"/>
</dbReference>
<name>A0A368H9P7_ANCCA</name>
<evidence type="ECO:0000256" key="1">
    <source>
        <dbReference type="ARBA" id="ARBA00001013"/>
    </source>
</evidence>
<evidence type="ECO:0000313" key="15">
    <source>
        <dbReference type="EMBL" id="RCN53332.1"/>
    </source>
</evidence>
<comment type="caution">
    <text evidence="15">The sequence shown here is derived from an EMBL/GenBank/DDBJ whole genome shotgun (WGS) entry which is preliminary data.</text>
</comment>
<dbReference type="GO" id="GO:0008202">
    <property type="term" value="P:steroid metabolic process"/>
    <property type="evidence" value="ECO:0007669"/>
    <property type="project" value="UniProtKB-ARBA"/>
</dbReference>
<comment type="catalytic activity">
    <reaction evidence="1">
        <text>a beta-D-glucosyl-(1&lt;-&gt;1')-N-acylsphing-4-enine + H2O = an N-acylsphing-4-enine + D-glucose</text>
        <dbReference type="Rhea" id="RHEA:13269"/>
        <dbReference type="ChEBI" id="CHEBI:4167"/>
        <dbReference type="ChEBI" id="CHEBI:15377"/>
        <dbReference type="ChEBI" id="CHEBI:22801"/>
        <dbReference type="ChEBI" id="CHEBI:52639"/>
        <dbReference type="EC" id="3.2.1.45"/>
    </reaction>
    <physiologicalReaction direction="left-to-right" evidence="1">
        <dbReference type="Rhea" id="RHEA:13270"/>
    </physiologicalReaction>
</comment>
<dbReference type="Proteomes" id="UP000252519">
    <property type="component" value="Unassembled WGS sequence"/>
</dbReference>
<proteinExistence type="inferred from homology"/>
<evidence type="ECO:0000256" key="4">
    <source>
        <dbReference type="ARBA" id="ARBA00005382"/>
    </source>
</evidence>
<dbReference type="AlphaFoldDB" id="A0A368H9P7"/>
<dbReference type="Pfam" id="PF02055">
    <property type="entry name" value="Glyco_hydro_30"/>
    <property type="match status" value="2"/>
</dbReference>
<dbReference type="InterPro" id="IPR033453">
    <property type="entry name" value="Glyco_hydro_30_TIM-barrel"/>
</dbReference>
<keyword evidence="9 12" id="KW-0443">Lipid metabolism</keyword>
<comment type="similarity">
    <text evidence="4 12">Belongs to the glycosyl hydrolase 30 family.</text>
</comment>
<dbReference type="GO" id="GO:0042391">
    <property type="term" value="P:regulation of membrane potential"/>
    <property type="evidence" value="ECO:0007669"/>
    <property type="project" value="UniProtKB-ARBA"/>
</dbReference>
<feature type="chain" id="PRO_5016842785" description="Glucosylceramidase" evidence="13">
    <location>
        <begin position="28"/>
        <end position="684"/>
    </location>
</feature>
<keyword evidence="12" id="KW-0326">Glycosidase</keyword>
<feature type="domain" description="Glycosyl hydrolase family 30 TIM-barrel" evidence="14">
    <location>
        <begin position="484"/>
        <end position="614"/>
    </location>
</feature>
<dbReference type="GO" id="GO:0005102">
    <property type="term" value="F:signaling receptor binding"/>
    <property type="evidence" value="ECO:0007669"/>
    <property type="project" value="UniProtKB-ARBA"/>
</dbReference>
<evidence type="ECO:0000256" key="2">
    <source>
        <dbReference type="ARBA" id="ARBA00004760"/>
    </source>
</evidence>
<dbReference type="GO" id="GO:0006066">
    <property type="term" value="P:alcohol metabolic process"/>
    <property type="evidence" value="ECO:0007669"/>
    <property type="project" value="UniProtKB-ARBA"/>
</dbReference>
<dbReference type="EC" id="3.2.1.45" evidence="5 12"/>
<dbReference type="FunFam" id="3.20.20.80:FF:000030">
    <property type="entry name" value="Lysosomal acid glucosylceramidase"/>
    <property type="match status" value="1"/>
</dbReference>
<evidence type="ECO:0000256" key="7">
    <source>
        <dbReference type="ARBA" id="ARBA00022801"/>
    </source>
</evidence>
<evidence type="ECO:0000256" key="11">
    <source>
        <dbReference type="ARBA" id="ARBA00051345"/>
    </source>
</evidence>
<dbReference type="GO" id="GO:0006680">
    <property type="term" value="P:glucosylceramide catabolic process"/>
    <property type="evidence" value="ECO:0007669"/>
    <property type="project" value="TreeGrafter"/>
</dbReference>
<dbReference type="STRING" id="29170.A0A368H9P7"/>
<dbReference type="FunFam" id="3.20.20.80:FF:000364">
    <property type="entry name" value="Glucosylceramidase"/>
    <property type="match status" value="1"/>
</dbReference>
<feature type="domain" description="Glycosyl hydrolase family 30 TIM-barrel" evidence="14">
    <location>
        <begin position="107"/>
        <end position="455"/>
    </location>
</feature>
<evidence type="ECO:0000256" key="5">
    <source>
        <dbReference type="ARBA" id="ARBA00012658"/>
    </source>
</evidence>
<evidence type="ECO:0000256" key="10">
    <source>
        <dbReference type="ARBA" id="ARBA00050474"/>
    </source>
</evidence>
<evidence type="ECO:0000256" key="6">
    <source>
        <dbReference type="ARBA" id="ARBA00022729"/>
    </source>
</evidence>
<dbReference type="Gene3D" id="3.20.20.80">
    <property type="entry name" value="Glycosidases"/>
    <property type="match status" value="2"/>
</dbReference>
<dbReference type="EMBL" id="JOJR01000002">
    <property type="protein sequence ID" value="RCN53332.1"/>
    <property type="molecule type" value="Genomic_DNA"/>
</dbReference>
<dbReference type="GO" id="GO:0007040">
    <property type="term" value="P:lysosome organization"/>
    <property type="evidence" value="ECO:0007669"/>
    <property type="project" value="UniProtKB-ARBA"/>
</dbReference>
<keyword evidence="6 13" id="KW-0732">Signal</keyword>
<dbReference type="GO" id="GO:0030163">
    <property type="term" value="P:protein catabolic process"/>
    <property type="evidence" value="ECO:0007669"/>
    <property type="project" value="UniProtKB-ARBA"/>
</dbReference>
<dbReference type="GO" id="GO:0051246">
    <property type="term" value="P:regulation of protein metabolic process"/>
    <property type="evidence" value="ECO:0007669"/>
    <property type="project" value="UniProtKB-ARBA"/>
</dbReference>
<evidence type="ECO:0000256" key="13">
    <source>
        <dbReference type="SAM" id="SignalP"/>
    </source>
</evidence>
<reference evidence="15 16" key="1">
    <citation type="submission" date="2014-10" db="EMBL/GenBank/DDBJ databases">
        <title>Draft genome of the hookworm Ancylostoma caninum.</title>
        <authorList>
            <person name="Mitreva M."/>
        </authorList>
    </citation>
    <scope>NUCLEOTIDE SEQUENCE [LARGE SCALE GENOMIC DNA]</scope>
    <source>
        <strain evidence="15 16">Baltimore</strain>
    </source>
</reference>
<keyword evidence="16" id="KW-1185">Reference proteome</keyword>
<dbReference type="PRINTS" id="PR00843">
    <property type="entry name" value="GLHYDRLASE30"/>
</dbReference>
<keyword evidence="7 12" id="KW-0378">Hydrolase</keyword>
<comment type="pathway">
    <text evidence="3">Sphingolipid metabolism.</text>
</comment>
<evidence type="ECO:0000256" key="12">
    <source>
        <dbReference type="RuleBase" id="RU361188"/>
    </source>
</evidence>
<comment type="pathway">
    <text evidence="2">Lipid metabolism; sphingolipid metabolism.</text>
</comment>
<feature type="signal peptide" evidence="13">
    <location>
        <begin position="1"/>
        <end position="27"/>
    </location>
</feature>
<dbReference type="GO" id="GO:0010605">
    <property type="term" value="P:negative regulation of macromolecule metabolic process"/>
    <property type="evidence" value="ECO:0007669"/>
    <property type="project" value="UniProtKB-ARBA"/>
</dbReference>
<evidence type="ECO:0000256" key="3">
    <source>
        <dbReference type="ARBA" id="ARBA00004991"/>
    </source>
</evidence>
<accession>A0A368H9P7</accession>
<evidence type="ECO:0000259" key="14">
    <source>
        <dbReference type="Pfam" id="PF02055"/>
    </source>
</evidence>